<dbReference type="Gene3D" id="3.90.75.20">
    <property type="match status" value="1"/>
</dbReference>
<gene>
    <name evidence="2" type="ORF">BEN76_01745</name>
</gene>
<keyword evidence="2" id="KW-0540">Nuclease</keyword>
<evidence type="ECO:0000259" key="1">
    <source>
        <dbReference type="Pfam" id="PF13392"/>
    </source>
</evidence>
<dbReference type="SUPFAM" id="SSF54060">
    <property type="entry name" value="His-Me finger endonucleases"/>
    <property type="match status" value="1"/>
</dbReference>
<dbReference type="STRING" id="487316.BEN76_01745"/>
<dbReference type="InterPro" id="IPR044925">
    <property type="entry name" value="His-Me_finger_sf"/>
</dbReference>
<accession>A0A1P8EF35</accession>
<keyword evidence="2" id="KW-0255">Endonuclease</keyword>
<dbReference type="RefSeq" id="WP_076032058.1">
    <property type="nucleotide sequence ID" value="NZ_CP016896.1"/>
</dbReference>
<organism evidence="2 3">
    <name type="scientific">Acinetobacter soli</name>
    <dbReference type="NCBI Taxonomy" id="487316"/>
    <lineage>
        <taxon>Bacteria</taxon>
        <taxon>Pseudomonadati</taxon>
        <taxon>Pseudomonadota</taxon>
        <taxon>Gammaproteobacteria</taxon>
        <taxon>Moraxellales</taxon>
        <taxon>Moraxellaceae</taxon>
        <taxon>Acinetobacter</taxon>
    </lineage>
</organism>
<dbReference type="InterPro" id="IPR003615">
    <property type="entry name" value="HNH_nuc"/>
</dbReference>
<dbReference type="Proteomes" id="UP000185674">
    <property type="component" value="Chromosome"/>
</dbReference>
<dbReference type="KEGG" id="asol:BEN76_01745"/>
<proteinExistence type="predicted"/>
<protein>
    <submittedName>
        <fullName evidence="2">HNH endonuclease</fullName>
    </submittedName>
</protein>
<dbReference type="Pfam" id="PF13392">
    <property type="entry name" value="HNH_3"/>
    <property type="match status" value="1"/>
</dbReference>
<name>A0A1P8EF35_9GAMM</name>
<dbReference type="EMBL" id="CP016896">
    <property type="protein sequence ID" value="APV34808.1"/>
    <property type="molecule type" value="Genomic_DNA"/>
</dbReference>
<dbReference type="AlphaFoldDB" id="A0A1P8EF35"/>
<reference evidence="2 3" key="1">
    <citation type="submission" date="2016-08" db="EMBL/GenBank/DDBJ databases">
        <title>Complete genome sequence of Acinetobacter baylyi strain GFJ2.</title>
        <authorList>
            <person name="Tabata M."/>
            <person name="Kuboki S."/>
            <person name="Gibu N."/>
            <person name="Kinouchi Y."/>
            <person name="Vangnai A."/>
            <person name="Kasai D."/>
            <person name="Fukuda M."/>
        </authorList>
    </citation>
    <scope>NUCLEOTIDE SEQUENCE [LARGE SCALE GENOMIC DNA]</scope>
    <source>
        <strain evidence="2 3">GFJ2</strain>
    </source>
</reference>
<feature type="domain" description="HNH nuclease" evidence="1">
    <location>
        <begin position="119"/>
        <end position="163"/>
    </location>
</feature>
<sequence>MAKGHAIKYTPEQLDYIKANCSLERKDLTANVNRTFGTDFTVDAIKSLCKRKQWNTGRTGHFIKDHKPWNTGTKGVCKPNSGNFQKGQITWNKKPVGYERICSKDGYVLIKVAEPNVFKLKHRVVWEQVNGAVPDGHIVAFKNMDRTDCRIENLMLMSKSEMARFNQSFKLLANDLNKESCLLMAKVKAKIHQVRRGEIQC</sequence>
<dbReference type="GO" id="GO:0004519">
    <property type="term" value="F:endonuclease activity"/>
    <property type="evidence" value="ECO:0007669"/>
    <property type="project" value="UniProtKB-KW"/>
</dbReference>
<evidence type="ECO:0000313" key="3">
    <source>
        <dbReference type="Proteomes" id="UP000185674"/>
    </source>
</evidence>
<evidence type="ECO:0000313" key="2">
    <source>
        <dbReference type="EMBL" id="APV34808.1"/>
    </source>
</evidence>
<keyword evidence="2" id="KW-0378">Hydrolase</keyword>